<evidence type="ECO:0000313" key="1">
    <source>
        <dbReference type="EMBL" id="EPJ36981.1"/>
    </source>
</evidence>
<sequence>MINVETYVLRTATTGPDITREHPDAARTADRW</sequence>
<protein>
    <submittedName>
        <fullName evidence="1">Uncharacterized protein</fullName>
    </submittedName>
</protein>
<dbReference type="EMBL" id="AOPY01001528">
    <property type="protein sequence ID" value="EPJ36981.1"/>
    <property type="molecule type" value="Genomic_DNA"/>
</dbReference>
<dbReference type="HOGENOM" id="CLU_3391551_0_0_11"/>
<name>S4MK33_9ACTN</name>
<dbReference type="AlphaFoldDB" id="S4MK33"/>
<keyword evidence="2" id="KW-1185">Reference proteome</keyword>
<proteinExistence type="predicted"/>
<organism evidence="1 2">
    <name type="scientific">Streptomyces afghaniensis 772</name>
    <dbReference type="NCBI Taxonomy" id="1283301"/>
    <lineage>
        <taxon>Bacteria</taxon>
        <taxon>Bacillati</taxon>
        <taxon>Actinomycetota</taxon>
        <taxon>Actinomycetes</taxon>
        <taxon>Kitasatosporales</taxon>
        <taxon>Streptomycetaceae</taxon>
        <taxon>Streptomyces</taxon>
    </lineage>
</organism>
<accession>S4MK33</accession>
<comment type="caution">
    <text evidence="1">The sequence shown here is derived from an EMBL/GenBank/DDBJ whole genome shotgun (WGS) entry which is preliminary data.</text>
</comment>
<dbReference type="Proteomes" id="UP000015001">
    <property type="component" value="Unassembled WGS sequence"/>
</dbReference>
<evidence type="ECO:0000313" key="2">
    <source>
        <dbReference type="Proteomes" id="UP000015001"/>
    </source>
</evidence>
<reference evidence="1 2" key="1">
    <citation type="submission" date="2013-02" db="EMBL/GenBank/DDBJ databases">
        <title>Draft Genome Sequence of Streptomyces afghaniensis, Which Produces Compounds of the Julimycin B-Complex.</title>
        <authorList>
            <person name="Gruening B.A."/>
            <person name="Praeg A."/>
            <person name="Erxleben A."/>
            <person name="Guenther S."/>
            <person name="Fiedler H.-P."/>
            <person name="Goodfellow M."/>
            <person name="Mueller M."/>
        </authorList>
    </citation>
    <scope>NUCLEOTIDE SEQUENCE [LARGE SCALE GENOMIC DNA]</scope>
    <source>
        <strain evidence="1 2">772</strain>
    </source>
</reference>
<gene>
    <name evidence="1" type="ORF">STAFG_5952</name>
</gene>